<reference evidence="3" key="1">
    <citation type="submission" date="2016-10" db="EMBL/GenBank/DDBJ databases">
        <authorList>
            <person name="Varghese N."/>
            <person name="Submissions S."/>
        </authorList>
    </citation>
    <scope>NUCLEOTIDE SEQUENCE [LARGE SCALE GENOMIC DNA]</scope>
    <source>
        <strain evidence="3">CCTCC 2012022</strain>
    </source>
</reference>
<dbReference type="Pfam" id="PF09849">
    <property type="entry name" value="DUF2076"/>
    <property type="match status" value="1"/>
</dbReference>
<feature type="region of interest" description="Disordered" evidence="1">
    <location>
        <begin position="129"/>
        <end position="202"/>
    </location>
</feature>
<evidence type="ECO:0000313" key="2">
    <source>
        <dbReference type="EMBL" id="SDU02998.1"/>
    </source>
</evidence>
<dbReference type="InterPro" id="IPR018648">
    <property type="entry name" value="DUF2076"/>
</dbReference>
<dbReference type="AlphaFoldDB" id="A0A1H2F7Q1"/>
<evidence type="ECO:0000256" key="1">
    <source>
        <dbReference type="SAM" id="MobiDB-lite"/>
    </source>
</evidence>
<sequence length="283" mass="29529">MTGEIHPFTVTKFDAAPAGAEENSCNSCVLTPARSAPEDAEPSGNRIHESTMHAEEKHLIDGLFSRLREVEGHTAAREAQAEALINEHLARQPAAPYYMAQAIIVQENALQQLDGRVRELEAELEALKRAQQSAPPASSGGFLAGLFGGSRNPAPATTQPVSGTPSSQPARSGWQEPSAGSRPGFARPGAAQPGFAQRSGAAQQGGGFLAGALQTAAGVAGGMLLGNLLMDMFQGDEAEQVAEQAPAAADEQALAAEEPVAQEEYYADGGEEGDFFADDEDFV</sequence>
<evidence type="ECO:0008006" key="4">
    <source>
        <dbReference type="Google" id="ProtNLM"/>
    </source>
</evidence>
<protein>
    <recommendedName>
        <fullName evidence="4">DUF2076 domain-containing protein</fullName>
    </recommendedName>
</protein>
<evidence type="ECO:0000313" key="3">
    <source>
        <dbReference type="Proteomes" id="UP000243063"/>
    </source>
</evidence>
<dbReference type="EMBL" id="LT629780">
    <property type="protein sequence ID" value="SDU02998.1"/>
    <property type="molecule type" value="Genomic_DNA"/>
</dbReference>
<name>A0A1H2F7Q1_9GAMM</name>
<feature type="compositionally biased region" description="Polar residues" evidence="1">
    <location>
        <begin position="155"/>
        <end position="170"/>
    </location>
</feature>
<dbReference type="STRING" id="1245526.SAMN05216580_1050"/>
<accession>A0A1H2F7Q1</accession>
<proteinExistence type="predicted"/>
<gene>
    <name evidence="2" type="ORF">SAMN05216580_1050</name>
</gene>
<keyword evidence="3" id="KW-1185">Reference proteome</keyword>
<dbReference type="Proteomes" id="UP000243063">
    <property type="component" value="Chromosome I"/>
</dbReference>
<organism evidence="2 3">
    <name type="scientific">Geopseudomonas guangdongensis</name>
    <dbReference type="NCBI Taxonomy" id="1245526"/>
    <lineage>
        <taxon>Bacteria</taxon>
        <taxon>Pseudomonadati</taxon>
        <taxon>Pseudomonadota</taxon>
        <taxon>Gammaproteobacteria</taxon>
        <taxon>Pseudomonadales</taxon>
        <taxon>Pseudomonadaceae</taxon>
        <taxon>Geopseudomonas</taxon>
    </lineage>
</organism>